<organism evidence="2 3">
    <name type="scientific">Papaver somniferum</name>
    <name type="common">Opium poppy</name>
    <dbReference type="NCBI Taxonomy" id="3469"/>
    <lineage>
        <taxon>Eukaryota</taxon>
        <taxon>Viridiplantae</taxon>
        <taxon>Streptophyta</taxon>
        <taxon>Embryophyta</taxon>
        <taxon>Tracheophyta</taxon>
        <taxon>Spermatophyta</taxon>
        <taxon>Magnoliopsida</taxon>
        <taxon>Ranunculales</taxon>
        <taxon>Papaveraceae</taxon>
        <taxon>Papaveroideae</taxon>
        <taxon>Papaver</taxon>
    </lineage>
</organism>
<keyword evidence="3" id="KW-1185">Reference proteome</keyword>
<reference evidence="2 3" key="1">
    <citation type="journal article" date="2018" name="Science">
        <title>The opium poppy genome and morphinan production.</title>
        <authorList>
            <person name="Guo L."/>
            <person name="Winzer T."/>
            <person name="Yang X."/>
            <person name="Li Y."/>
            <person name="Ning Z."/>
            <person name="He Z."/>
            <person name="Teodor R."/>
            <person name="Lu Y."/>
            <person name="Bowser T.A."/>
            <person name="Graham I.A."/>
            <person name="Ye K."/>
        </authorList>
    </citation>
    <scope>NUCLEOTIDE SEQUENCE [LARGE SCALE GENOMIC DNA]</scope>
    <source>
        <strain evidence="3">cv. HN1</strain>
        <tissue evidence="2">Leaves</tissue>
    </source>
</reference>
<feature type="compositionally biased region" description="Basic and acidic residues" evidence="1">
    <location>
        <begin position="63"/>
        <end position="77"/>
    </location>
</feature>
<dbReference type="Gramene" id="RZC58316">
    <property type="protein sequence ID" value="RZC58316"/>
    <property type="gene ID" value="C5167_005621"/>
</dbReference>
<dbReference type="AlphaFoldDB" id="A0A4Y7JCR3"/>
<name>A0A4Y7JCR3_PAPSO</name>
<protein>
    <submittedName>
        <fullName evidence="2">Uncharacterized protein</fullName>
    </submittedName>
</protein>
<evidence type="ECO:0000313" key="2">
    <source>
        <dbReference type="EMBL" id="RZC58316.1"/>
    </source>
</evidence>
<gene>
    <name evidence="2" type="ORF">C5167_005621</name>
</gene>
<evidence type="ECO:0000313" key="3">
    <source>
        <dbReference type="Proteomes" id="UP000316621"/>
    </source>
</evidence>
<accession>A0A4Y7JCR3</accession>
<feature type="region of interest" description="Disordered" evidence="1">
    <location>
        <begin position="63"/>
        <end position="84"/>
    </location>
</feature>
<dbReference type="Proteomes" id="UP000316621">
    <property type="component" value="Chromosome 4"/>
</dbReference>
<evidence type="ECO:0000256" key="1">
    <source>
        <dbReference type="SAM" id="MobiDB-lite"/>
    </source>
</evidence>
<dbReference type="EMBL" id="CM010718">
    <property type="protein sequence ID" value="RZC58316.1"/>
    <property type="molecule type" value="Genomic_DNA"/>
</dbReference>
<proteinExistence type="predicted"/>
<sequence>MAYSAGSALKTISSSLKPVANNSQLPKLLSFSSQIVKFPTTHQAHTTLKQTKSITTTPRSFFCKRDKSEPTSAKKESPAPVPTIKKDDSASLALTFEVLLKDLSTCGWVLPTGD</sequence>